<comment type="caution">
    <text evidence="1">The sequence shown here is derived from an EMBL/GenBank/DDBJ whole genome shotgun (WGS) entry which is preliminary data.</text>
</comment>
<name>A0A7J8NPJ9_GOSRA</name>
<evidence type="ECO:0000313" key="1">
    <source>
        <dbReference type="EMBL" id="MBA0578897.1"/>
    </source>
</evidence>
<sequence length="37" mass="4411">MSGPFVHSFPKTVVRQILLKKHTVSRLHSKCGRRHWR</sequence>
<protein>
    <submittedName>
        <fullName evidence="1">Uncharacterized protein</fullName>
    </submittedName>
</protein>
<proteinExistence type="predicted"/>
<dbReference type="AlphaFoldDB" id="A0A7J8NPJ9"/>
<gene>
    <name evidence="1" type="ORF">Gorai_021168</name>
</gene>
<organism evidence="1 2">
    <name type="scientific">Gossypium raimondii</name>
    <name type="common">Peruvian cotton</name>
    <name type="synonym">Gossypium klotzschianum subsp. raimondii</name>
    <dbReference type="NCBI Taxonomy" id="29730"/>
    <lineage>
        <taxon>Eukaryota</taxon>
        <taxon>Viridiplantae</taxon>
        <taxon>Streptophyta</taxon>
        <taxon>Embryophyta</taxon>
        <taxon>Tracheophyta</taxon>
        <taxon>Spermatophyta</taxon>
        <taxon>Magnoliopsida</taxon>
        <taxon>eudicotyledons</taxon>
        <taxon>Gunneridae</taxon>
        <taxon>Pentapetalae</taxon>
        <taxon>rosids</taxon>
        <taxon>malvids</taxon>
        <taxon>Malvales</taxon>
        <taxon>Malvaceae</taxon>
        <taxon>Malvoideae</taxon>
        <taxon>Gossypium</taxon>
    </lineage>
</organism>
<dbReference type="Proteomes" id="UP000593578">
    <property type="component" value="Unassembled WGS sequence"/>
</dbReference>
<reference evidence="1 2" key="1">
    <citation type="journal article" date="2019" name="Genome Biol. Evol.">
        <title>Insights into the evolution of the New World diploid cottons (Gossypium, subgenus Houzingenia) based on genome sequencing.</title>
        <authorList>
            <person name="Grover C.E."/>
            <person name="Arick M.A. 2nd"/>
            <person name="Thrash A."/>
            <person name="Conover J.L."/>
            <person name="Sanders W.S."/>
            <person name="Peterson D.G."/>
            <person name="Frelichowski J.E."/>
            <person name="Scheffler J.A."/>
            <person name="Scheffler B.E."/>
            <person name="Wendel J.F."/>
        </authorList>
    </citation>
    <scope>NUCLEOTIDE SEQUENCE [LARGE SCALE GENOMIC DNA]</scope>
    <source>
        <strain evidence="1">8</strain>
        <tissue evidence="1">Leaf</tissue>
    </source>
</reference>
<dbReference type="EMBL" id="JABEZZ010000001">
    <property type="protein sequence ID" value="MBA0578897.1"/>
    <property type="molecule type" value="Genomic_DNA"/>
</dbReference>
<evidence type="ECO:0000313" key="2">
    <source>
        <dbReference type="Proteomes" id="UP000593578"/>
    </source>
</evidence>
<accession>A0A7J8NPJ9</accession>